<dbReference type="Gene3D" id="2.30.30.40">
    <property type="entry name" value="SH3 Domains"/>
    <property type="match status" value="1"/>
</dbReference>
<dbReference type="Proteomes" id="UP001469553">
    <property type="component" value="Unassembled WGS sequence"/>
</dbReference>
<gene>
    <name evidence="4" type="ORF">AMECASPLE_033737</name>
</gene>
<dbReference type="InterPro" id="IPR036028">
    <property type="entry name" value="SH3-like_dom_sf"/>
</dbReference>
<feature type="domain" description="SH3" evidence="3">
    <location>
        <begin position="25"/>
        <end position="87"/>
    </location>
</feature>
<dbReference type="SUPFAM" id="SSF50044">
    <property type="entry name" value="SH3-domain"/>
    <property type="match status" value="1"/>
</dbReference>
<evidence type="ECO:0000313" key="5">
    <source>
        <dbReference type="Proteomes" id="UP001469553"/>
    </source>
</evidence>
<feature type="non-terminal residue" evidence="4">
    <location>
        <position position="100"/>
    </location>
</feature>
<dbReference type="PANTHER" id="PTHR15706:SF10">
    <property type="entry name" value="NADPH OXIDASE ORGANIZER 1"/>
    <property type="match status" value="1"/>
</dbReference>
<comment type="caution">
    <text evidence="4">The sequence shown here is derived from an EMBL/GenBank/DDBJ whole genome shotgun (WGS) entry which is preliminary data.</text>
</comment>
<dbReference type="PROSITE" id="PS50002">
    <property type="entry name" value="SH3"/>
    <property type="match status" value="1"/>
</dbReference>
<evidence type="ECO:0000259" key="3">
    <source>
        <dbReference type="PROSITE" id="PS50002"/>
    </source>
</evidence>
<reference evidence="4 5" key="1">
    <citation type="submission" date="2021-06" db="EMBL/GenBank/DDBJ databases">
        <authorList>
            <person name="Palmer J.M."/>
        </authorList>
    </citation>
    <scope>NUCLEOTIDE SEQUENCE [LARGE SCALE GENOMIC DNA]</scope>
    <source>
        <strain evidence="4 5">AS_MEX2019</strain>
        <tissue evidence="4">Muscle</tissue>
    </source>
</reference>
<keyword evidence="1 2" id="KW-0728">SH3 domain</keyword>
<dbReference type="EMBL" id="JAHRIP010061069">
    <property type="protein sequence ID" value="MEQ2305067.1"/>
    <property type="molecule type" value="Genomic_DNA"/>
</dbReference>
<protein>
    <recommendedName>
        <fullName evidence="3">SH3 domain-containing protein</fullName>
    </recommendedName>
</protein>
<evidence type="ECO:0000313" key="4">
    <source>
        <dbReference type="EMBL" id="MEQ2305067.1"/>
    </source>
</evidence>
<dbReference type="InterPro" id="IPR001452">
    <property type="entry name" value="SH3_domain"/>
</dbReference>
<accession>A0ABV0ZFQ7</accession>
<proteinExistence type="predicted"/>
<sequence>MIMPSEDELRSSVGHDTGISVTQPFITETYRCVAPFETKDTKNKPFKAAVDEKFDVLIKDLTGWWLVENEEKRMAWFPAPYLDKLEDEEDEEELDGISER</sequence>
<keyword evidence="5" id="KW-1185">Reference proteome</keyword>
<dbReference type="InterPro" id="IPR051228">
    <property type="entry name" value="NADPH_Oxidase/PX-Domain"/>
</dbReference>
<evidence type="ECO:0000256" key="2">
    <source>
        <dbReference type="PROSITE-ProRule" id="PRU00192"/>
    </source>
</evidence>
<organism evidence="4 5">
    <name type="scientific">Ameca splendens</name>
    <dbReference type="NCBI Taxonomy" id="208324"/>
    <lineage>
        <taxon>Eukaryota</taxon>
        <taxon>Metazoa</taxon>
        <taxon>Chordata</taxon>
        <taxon>Craniata</taxon>
        <taxon>Vertebrata</taxon>
        <taxon>Euteleostomi</taxon>
        <taxon>Actinopterygii</taxon>
        <taxon>Neopterygii</taxon>
        <taxon>Teleostei</taxon>
        <taxon>Neoteleostei</taxon>
        <taxon>Acanthomorphata</taxon>
        <taxon>Ovalentaria</taxon>
        <taxon>Atherinomorphae</taxon>
        <taxon>Cyprinodontiformes</taxon>
        <taxon>Goodeidae</taxon>
        <taxon>Ameca</taxon>
    </lineage>
</organism>
<name>A0ABV0ZFQ7_9TELE</name>
<dbReference type="PANTHER" id="PTHR15706">
    <property type="entry name" value="SH3 MULTIPLE DOMAIN"/>
    <property type="match status" value="1"/>
</dbReference>
<evidence type="ECO:0000256" key="1">
    <source>
        <dbReference type="ARBA" id="ARBA00022443"/>
    </source>
</evidence>